<dbReference type="RefSeq" id="WP_271915834.1">
    <property type="nucleotide sequence ID" value="NZ_JAQNDO010000001.1"/>
</dbReference>
<protein>
    <recommendedName>
        <fullName evidence="4">DNA-directed RNA polymerase</fullName>
    </recommendedName>
</protein>
<proteinExistence type="predicted"/>
<dbReference type="Proteomes" id="UP001221411">
    <property type="component" value="Unassembled WGS sequence"/>
</dbReference>
<dbReference type="EMBL" id="JAQNDO010000001">
    <property type="protein sequence ID" value="MDC0740634.1"/>
    <property type="molecule type" value="Genomic_DNA"/>
</dbReference>
<name>A0ABT5EGM2_9BACT</name>
<evidence type="ECO:0000313" key="3">
    <source>
        <dbReference type="Proteomes" id="UP001221411"/>
    </source>
</evidence>
<evidence type="ECO:0000256" key="1">
    <source>
        <dbReference type="SAM" id="MobiDB-lite"/>
    </source>
</evidence>
<organism evidence="2 3">
    <name type="scientific">Polyangium mundeleinium</name>
    <dbReference type="NCBI Taxonomy" id="2995306"/>
    <lineage>
        <taxon>Bacteria</taxon>
        <taxon>Pseudomonadati</taxon>
        <taxon>Myxococcota</taxon>
        <taxon>Polyangia</taxon>
        <taxon>Polyangiales</taxon>
        <taxon>Polyangiaceae</taxon>
        <taxon>Polyangium</taxon>
    </lineage>
</organism>
<reference evidence="2 3" key="1">
    <citation type="submission" date="2022-11" db="EMBL/GenBank/DDBJ databases">
        <title>Minimal conservation of predation-associated metabolite biosynthetic gene clusters underscores biosynthetic potential of Myxococcota including descriptions for ten novel species: Archangium lansinium sp. nov., Myxococcus landrumus sp. nov., Nannocystis bai.</title>
        <authorList>
            <person name="Ahearne A."/>
            <person name="Stevens C."/>
            <person name="Dowd S."/>
        </authorList>
    </citation>
    <scope>NUCLEOTIDE SEQUENCE [LARGE SCALE GENOMIC DNA]</scope>
    <source>
        <strain evidence="2 3">RJM3</strain>
    </source>
</reference>
<feature type="region of interest" description="Disordered" evidence="1">
    <location>
        <begin position="410"/>
        <end position="441"/>
    </location>
</feature>
<sequence>MSLRDRFFSPSDVVADLQWVQTNLLDPAAPEDIRSHGRVTSGDLLRRWSASGRRPVRDGIFCQRIFGPVSTFRCACGALSGEAHAGETCERCGVLCSTPALRERRYGHVQVVGVLHPALAPLVADALRLSADQVRAIARCEAWLDGDTVRPADEMDTHENAGATGPSALSAALVRRGADPALVGILITRAVPLPPPGMRPFYADLGPAMVDPWIGPLNEAWLALVLAAQNQQKLVELAPPPVILMSQQRVVQELFEAVVHATVSPPAATRAWPEPKPMASPVRLVGAPGHLPEDIGTDVVGLFFVDDARLFVQRPHGSWLVTTGGDVLAHVPTCGRLARSVHGARLRMPEWIRDAWDWFDRDEYWDAVSGRASVAVLDLDTKAYLDTYPADMPLRLLEHDQPEELVVGSVAGDASNGSDDGASQAPRARPAPLRWGEDRPAVLGSTRDGHFAWVGERDSTAVLDLDTGIPQLDPVTQTEISAEDPAVRVSSEAPFEEAYAGEMATAMGLTPQNRFRILHGTGVVSDGEKLLFRIDARILAAAFSPAADRIAIATDEEIVLISVSDTPAILGRFAAPDAPHPSSA</sequence>
<evidence type="ECO:0008006" key="4">
    <source>
        <dbReference type="Google" id="ProtNLM"/>
    </source>
</evidence>
<keyword evidence="3" id="KW-1185">Reference proteome</keyword>
<accession>A0ABT5EGM2</accession>
<dbReference type="SUPFAM" id="SSF64484">
    <property type="entry name" value="beta and beta-prime subunits of DNA dependent RNA-polymerase"/>
    <property type="match status" value="2"/>
</dbReference>
<gene>
    <name evidence="2" type="ORF">POL67_04705</name>
</gene>
<evidence type="ECO:0000313" key="2">
    <source>
        <dbReference type="EMBL" id="MDC0740634.1"/>
    </source>
</evidence>
<comment type="caution">
    <text evidence="2">The sequence shown here is derived from an EMBL/GenBank/DDBJ whole genome shotgun (WGS) entry which is preliminary data.</text>
</comment>